<dbReference type="PANTHER" id="PTHR47802:SF1">
    <property type="entry name" value="GLYOXALASE FAMILY PROTEIN, EXPRESSED"/>
    <property type="match status" value="1"/>
</dbReference>
<comment type="caution">
    <text evidence="2">The sequence shown here is derived from an EMBL/GenBank/DDBJ whole genome shotgun (WGS) entry which is preliminary data.</text>
</comment>
<dbReference type="SUPFAM" id="SSF54593">
    <property type="entry name" value="Glyoxalase/Bleomycin resistance protein/Dihydroxybiphenyl dioxygenase"/>
    <property type="match status" value="1"/>
</dbReference>
<dbReference type="Gene3D" id="3.10.180.10">
    <property type="entry name" value="2,3-Dihydroxybiphenyl 1,2-Dioxygenase, domain 1"/>
    <property type="match status" value="1"/>
</dbReference>
<dbReference type="OrthoDB" id="192739at2"/>
<dbReference type="RefSeq" id="WP_104813330.1">
    <property type="nucleotide sequence ID" value="NZ_MQUB01000001.1"/>
</dbReference>
<keyword evidence="3" id="KW-1185">Reference proteome</keyword>
<dbReference type="AlphaFoldDB" id="A0A2S7KRY7"/>
<accession>A0A2S7KRY7</accession>
<evidence type="ECO:0000313" key="3">
    <source>
        <dbReference type="Proteomes" id="UP000239800"/>
    </source>
</evidence>
<dbReference type="InterPro" id="IPR004360">
    <property type="entry name" value="Glyas_Fos-R_dOase_dom"/>
</dbReference>
<evidence type="ECO:0000313" key="2">
    <source>
        <dbReference type="EMBL" id="PQB05392.1"/>
    </source>
</evidence>
<sequence length="147" mass="16800">MKNLFLLLLISTQLAISQADQITFNHVALGVSDLESSTSFYTEILGIQRIGDPTNNETIRWFALGEGKELHLVATPAEFVRPPRQTHFAISSANFDIFVRKLRQKDVPFVDWEGKPNSVYLRPDGVRQIYLQDPDGYWIEVNSFTKE</sequence>
<organism evidence="2 3">
    <name type="scientific">Aureitalea marina</name>
    <dbReference type="NCBI Taxonomy" id="930804"/>
    <lineage>
        <taxon>Bacteria</taxon>
        <taxon>Pseudomonadati</taxon>
        <taxon>Bacteroidota</taxon>
        <taxon>Flavobacteriia</taxon>
        <taxon>Flavobacteriales</taxon>
        <taxon>Flavobacteriaceae</taxon>
        <taxon>Aureitalea</taxon>
    </lineage>
</organism>
<protein>
    <recommendedName>
        <fullName evidence="1">VOC domain-containing protein</fullName>
    </recommendedName>
</protein>
<proteinExistence type="predicted"/>
<dbReference type="Pfam" id="PF00903">
    <property type="entry name" value="Glyoxalase"/>
    <property type="match status" value="1"/>
</dbReference>
<gene>
    <name evidence="2" type="ORF">BST85_11200</name>
</gene>
<reference evidence="2 3" key="1">
    <citation type="submission" date="2016-11" db="EMBL/GenBank/DDBJ databases">
        <title>Trade-off between light-utilization and light-protection in marine flavobacteria.</title>
        <authorList>
            <person name="Kumagai Y."/>
        </authorList>
    </citation>
    <scope>NUCLEOTIDE SEQUENCE [LARGE SCALE GENOMIC DNA]</scope>
    <source>
        <strain evidence="2 3">NBRC 107741</strain>
    </source>
</reference>
<evidence type="ECO:0000259" key="1">
    <source>
        <dbReference type="PROSITE" id="PS51819"/>
    </source>
</evidence>
<dbReference type="Proteomes" id="UP000239800">
    <property type="component" value="Unassembled WGS sequence"/>
</dbReference>
<dbReference type="PANTHER" id="PTHR47802">
    <property type="entry name" value="GLYOXALASE FAMILY PROTEIN, EXPRESSED"/>
    <property type="match status" value="1"/>
</dbReference>
<name>A0A2S7KRY7_9FLAO</name>
<dbReference type="EMBL" id="MQUB01000001">
    <property type="protein sequence ID" value="PQB05392.1"/>
    <property type="molecule type" value="Genomic_DNA"/>
</dbReference>
<feature type="domain" description="VOC" evidence="1">
    <location>
        <begin position="23"/>
        <end position="144"/>
    </location>
</feature>
<dbReference type="InterPro" id="IPR029068">
    <property type="entry name" value="Glyas_Bleomycin-R_OHBP_Dase"/>
</dbReference>
<dbReference type="PROSITE" id="PS51819">
    <property type="entry name" value="VOC"/>
    <property type="match status" value="1"/>
</dbReference>
<dbReference type="InterPro" id="IPR037523">
    <property type="entry name" value="VOC_core"/>
</dbReference>